<dbReference type="EMBL" id="BMIG01000011">
    <property type="protein sequence ID" value="GGB06365.1"/>
    <property type="molecule type" value="Genomic_DNA"/>
</dbReference>
<evidence type="ECO:0000256" key="1">
    <source>
        <dbReference type="SAM" id="MobiDB-lite"/>
    </source>
</evidence>
<feature type="region of interest" description="Disordered" evidence="1">
    <location>
        <begin position="151"/>
        <end position="179"/>
    </location>
</feature>
<name>A0A916SP84_9BURK</name>
<dbReference type="RefSeq" id="WP_188709229.1">
    <property type="nucleotide sequence ID" value="NZ_BMIG01000011.1"/>
</dbReference>
<reference evidence="2" key="2">
    <citation type="submission" date="2020-09" db="EMBL/GenBank/DDBJ databases">
        <authorList>
            <person name="Sun Q."/>
            <person name="Zhou Y."/>
        </authorList>
    </citation>
    <scope>NUCLEOTIDE SEQUENCE</scope>
    <source>
        <strain evidence="2">CGMCC 1.15322</strain>
    </source>
</reference>
<gene>
    <name evidence="2" type="ORF">GCM10011496_29060</name>
</gene>
<dbReference type="AlphaFoldDB" id="A0A916SP84"/>
<dbReference type="SUPFAM" id="SSF54611">
    <property type="entry name" value="SecB-like"/>
    <property type="match status" value="1"/>
</dbReference>
<feature type="compositionally biased region" description="Basic residues" evidence="1">
    <location>
        <begin position="165"/>
        <end position="179"/>
    </location>
</feature>
<dbReference type="Gene3D" id="3.10.420.10">
    <property type="entry name" value="SecB-like"/>
    <property type="match status" value="1"/>
</dbReference>
<sequence>MQLSPLQLLEYAFEAVSVAPDTGYANKDRNPSFVLPPSVLNIAAESGISLIAEKPEYSDYGLKLVLSVKPKELGGAPYSATVAVQGAVRMHQTADTRDMRDREQRALVNGISLLYGLVRDMVGNITSRAIHGQLLLPTLNFSDLANRKPDESIPGSVAALEPTKSKSRKSSVLKAKVKA</sequence>
<evidence type="ECO:0000313" key="3">
    <source>
        <dbReference type="Proteomes" id="UP000620596"/>
    </source>
</evidence>
<comment type="caution">
    <text evidence="2">The sequence shown here is derived from an EMBL/GenBank/DDBJ whole genome shotgun (WGS) entry which is preliminary data.</text>
</comment>
<accession>A0A916SP84</accession>
<organism evidence="2 3">
    <name type="scientific">Polaromonas eurypsychrophila</name>
    <dbReference type="NCBI Taxonomy" id="1614635"/>
    <lineage>
        <taxon>Bacteria</taxon>
        <taxon>Pseudomonadati</taxon>
        <taxon>Pseudomonadota</taxon>
        <taxon>Betaproteobacteria</taxon>
        <taxon>Burkholderiales</taxon>
        <taxon>Comamonadaceae</taxon>
        <taxon>Polaromonas</taxon>
    </lineage>
</organism>
<protein>
    <submittedName>
        <fullName evidence="2">Uncharacterized protein</fullName>
    </submittedName>
</protein>
<evidence type="ECO:0000313" key="2">
    <source>
        <dbReference type="EMBL" id="GGB06365.1"/>
    </source>
</evidence>
<proteinExistence type="predicted"/>
<keyword evidence="3" id="KW-1185">Reference proteome</keyword>
<dbReference type="InterPro" id="IPR035958">
    <property type="entry name" value="SecB-like_sf"/>
</dbReference>
<dbReference type="Proteomes" id="UP000620596">
    <property type="component" value="Unassembled WGS sequence"/>
</dbReference>
<reference evidence="2" key="1">
    <citation type="journal article" date="2014" name="Int. J. Syst. Evol. Microbiol.">
        <title>Complete genome sequence of Corynebacterium casei LMG S-19264T (=DSM 44701T), isolated from a smear-ripened cheese.</title>
        <authorList>
            <consortium name="US DOE Joint Genome Institute (JGI-PGF)"/>
            <person name="Walter F."/>
            <person name="Albersmeier A."/>
            <person name="Kalinowski J."/>
            <person name="Ruckert C."/>
        </authorList>
    </citation>
    <scope>NUCLEOTIDE SEQUENCE</scope>
    <source>
        <strain evidence="2">CGMCC 1.15322</strain>
    </source>
</reference>